<comment type="caution">
    <text evidence="2">The sequence shown here is derived from an EMBL/GenBank/DDBJ whole genome shotgun (WGS) entry which is preliminary data.</text>
</comment>
<dbReference type="Proteomes" id="UP000324058">
    <property type="component" value="Unassembled WGS sequence"/>
</dbReference>
<protein>
    <submittedName>
        <fullName evidence="2">LysM domain-containing protein</fullName>
    </submittedName>
</protein>
<evidence type="ECO:0000313" key="2">
    <source>
        <dbReference type="EMBL" id="TYK98321.1"/>
    </source>
</evidence>
<feature type="compositionally biased region" description="Low complexity" evidence="1">
    <location>
        <begin position="12"/>
        <end position="45"/>
    </location>
</feature>
<dbReference type="OrthoDB" id="2242633at2"/>
<dbReference type="InterPro" id="IPR049981">
    <property type="entry name" value="SPy_0802-like"/>
</dbReference>
<accession>A0A5S4TIY1</accession>
<feature type="non-terminal residue" evidence="2">
    <location>
        <position position="1"/>
    </location>
</feature>
<sequence>RTAALKDFYDASSPSTSSSSKVEESISSSSKVEETSSSETTPSESSSEEHTEGEGTLTVHPGEGEAALAQRAGISIAQLEALNPSHMSSGAWFANPGDVIKTR</sequence>
<reference evidence="2 3" key="1">
    <citation type="submission" date="2019-02" db="EMBL/GenBank/DDBJ databases">
        <title>Novel genomic isolates of S. pyogenes and S. dysgalactiae subsp. equisimilis associated to necrotising fasciitis (NSTI).</title>
        <authorList>
            <person name="Barrantes I."/>
        </authorList>
    </citation>
    <scope>NUCLEOTIDE SEQUENCE [LARGE SCALE GENOMIC DNA]</scope>
    <source>
        <strain evidence="2 3">SPY2028</strain>
    </source>
</reference>
<evidence type="ECO:0000313" key="3">
    <source>
        <dbReference type="Proteomes" id="UP000324058"/>
    </source>
</evidence>
<dbReference type="EMBL" id="SJLL01000047">
    <property type="protein sequence ID" value="TYK98321.1"/>
    <property type="molecule type" value="Genomic_DNA"/>
</dbReference>
<proteinExistence type="predicted"/>
<name>A0A5S4TIY1_STRPY</name>
<dbReference type="RefSeq" id="WP_148842492.1">
    <property type="nucleotide sequence ID" value="NZ_SJLL01000047.1"/>
</dbReference>
<dbReference type="NCBIfam" id="NF042931">
    <property type="entry name" value="SAG1386_EF1546"/>
    <property type="match status" value="1"/>
</dbReference>
<evidence type="ECO:0000256" key="1">
    <source>
        <dbReference type="SAM" id="MobiDB-lite"/>
    </source>
</evidence>
<dbReference type="AlphaFoldDB" id="A0A5S4TIY1"/>
<organism evidence="2 3">
    <name type="scientific">Streptococcus pyogenes</name>
    <dbReference type="NCBI Taxonomy" id="1314"/>
    <lineage>
        <taxon>Bacteria</taxon>
        <taxon>Bacillati</taxon>
        <taxon>Bacillota</taxon>
        <taxon>Bacilli</taxon>
        <taxon>Lactobacillales</taxon>
        <taxon>Streptococcaceae</taxon>
        <taxon>Streptococcus</taxon>
    </lineage>
</organism>
<feature type="region of interest" description="Disordered" evidence="1">
    <location>
        <begin position="1"/>
        <end position="66"/>
    </location>
</feature>
<gene>
    <name evidence="2" type="ORF">E0F66_09980</name>
</gene>